<keyword evidence="1" id="KW-0812">Transmembrane</keyword>
<protein>
    <submittedName>
        <fullName evidence="3">Uncharacterized protein</fullName>
    </submittedName>
</protein>
<evidence type="ECO:0000313" key="3">
    <source>
        <dbReference type="WBParaSite" id="ACRNAN_scaffold10316.g18586.t1"/>
    </source>
</evidence>
<keyword evidence="1" id="KW-0472">Membrane</keyword>
<proteinExistence type="predicted"/>
<dbReference type="WBParaSite" id="ACRNAN_scaffold10316.g18586.t1">
    <property type="protein sequence ID" value="ACRNAN_scaffold10316.g18586.t1"/>
    <property type="gene ID" value="ACRNAN_scaffold10316.g18586"/>
</dbReference>
<feature type="transmembrane region" description="Helical" evidence="1">
    <location>
        <begin position="53"/>
        <end position="78"/>
    </location>
</feature>
<evidence type="ECO:0000313" key="2">
    <source>
        <dbReference type="Proteomes" id="UP000887540"/>
    </source>
</evidence>
<evidence type="ECO:0000256" key="1">
    <source>
        <dbReference type="SAM" id="Phobius"/>
    </source>
</evidence>
<dbReference type="AlphaFoldDB" id="A0A914CG16"/>
<keyword evidence="1" id="KW-1133">Transmembrane helix</keyword>
<organism evidence="2 3">
    <name type="scientific">Acrobeloides nanus</name>
    <dbReference type="NCBI Taxonomy" id="290746"/>
    <lineage>
        <taxon>Eukaryota</taxon>
        <taxon>Metazoa</taxon>
        <taxon>Ecdysozoa</taxon>
        <taxon>Nematoda</taxon>
        <taxon>Chromadorea</taxon>
        <taxon>Rhabditida</taxon>
        <taxon>Tylenchina</taxon>
        <taxon>Cephalobomorpha</taxon>
        <taxon>Cephaloboidea</taxon>
        <taxon>Cephalobidae</taxon>
        <taxon>Acrobeloides</taxon>
    </lineage>
</organism>
<reference evidence="3" key="1">
    <citation type="submission" date="2022-11" db="UniProtKB">
        <authorList>
            <consortium name="WormBaseParasite"/>
        </authorList>
    </citation>
    <scope>IDENTIFICATION</scope>
</reference>
<dbReference type="Proteomes" id="UP000887540">
    <property type="component" value="Unplaced"/>
</dbReference>
<name>A0A914CG16_9BILA</name>
<keyword evidence="2" id="KW-1185">Reference proteome</keyword>
<sequence length="87" mass="9506">MIVIVYAIYTVFAVLIALDFKPFPGPANIDESIFDLSVRDGIDDAPQTFLAAALFYTSTIPLFLSILLYIGVLAKFILGVSRTFALS</sequence>
<accession>A0A914CG16</accession>